<reference evidence="1 2" key="1">
    <citation type="journal article" date="2020" name="ISME J.">
        <title>Uncovering the hidden diversity of litter-decomposition mechanisms in mushroom-forming fungi.</title>
        <authorList>
            <person name="Floudas D."/>
            <person name="Bentzer J."/>
            <person name="Ahren D."/>
            <person name="Johansson T."/>
            <person name="Persson P."/>
            <person name="Tunlid A."/>
        </authorList>
    </citation>
    <scope>NUCLEOTIDE SEQUENCE [LARGE SCALE GENOMIC DNA]</scope>
    <source>
        <strain evidence="1 2">CBS 291.85</strain>
    </source>
</reference>
<dbReference type="SUPFAM" id="SSF53448">
    <property type="entry name" value="Nucleotide-diphospho-sugar transferases"/>
    <property type="match status" value="1"/>
</dbReference>
<evidence type="ECO:0008006" key="3">
    <source>
        <dbReference type="Google" id="ProtNLM"/>
    </source>
</evidence>
<name>A0A8H5GL87_9AGAR</name>
<dbReference type="InterPro" id="IPR029044">
    <property type="entry name" value="Nucleotide-diphossugar_trans"/>
</dbReference>
<organism evidence="1 2">
    <name type="scientific">Tetrapyrgos nigripes</name>
    <dbReference type="NCBI Taxonomy" id="182062"/>
    <lineage>
        <taxon>Eukaryota</taxon>
        <taxon>Fungi</taxon>
        <taxon>Dikarya</taxon>
        <taxon>Basidiomycota</taxon>
        <taxon>Agaricomycotina</taxon>
        <taxon>Agaricomycetes</taxon>
        <taxon>Agaricomycetidae</taxon>
        <taxon>Agaricales</taxon>
        <taxon>Marasmiineae</taxon>
        <taxon>Marasmiaceae</taxon>
        <taxon>Tetrapyrgos</taxon>
    </lineage>
</organism>
<dbReference type="Gene3D" id="3.90.550.10">
    <property type="entry name" value="Spore Coat Polysaccharide Biosynthesis Protein SpsA, Chain A"/>
    <property type="match status" value="1"/>
</dbReference>
<dbReference type="InterPro" id="IPR002495">
    <property type="entry name" value="Glyco_trans_8"/>
</dbReference>
<dbReference type="OrthoDB" id="2014201at2759"/>
<dbReference type="InterPro" id="IPR050587">
    <property type="entry name" value="GNT1/Glycosyltrans_8"/>
</dbReference>
<dbReference type="EMBL" id="JAACJM010000020">
    <property type="protein sequence ID" value="KAF5366992.1"/>
    <property type="molecule type" value="Genomic_DNA"/>
</dbReference>
<protein>
    <recommendedName>
        <fullName evidence="3">Nucleotide-diphospho-sugar transferase</fullName>
    </recommendedName>
</protein>
<proteinExistence type="predicted"/>
<dbReference type="PANTHER" id="PTHR11183">
    <property type="entry name" value="GLYCOGENIN SUBFAMILY MEMBER"/>
    <property type="match status" value="1"/>
</dbReference>
<evidence type="ECO:0000313" key="1">
    <source>
        <dbReference type="EMBL" id="KAF5366992.1"/>
    </source>
</evidence>
<gene>
    <name evidence="1" type="ORF">D9758_003940</name>
</gene>
<dbReference type="Proteomes" id="UP000559256">
    <property type="component" value="Unassembled WGS sequence"/>
</dbReference>
<keyword evidence="2" id="KW-1185">Reference proteome</keyword>
<evidence type="ECO:0000313" key="2">
    <source>
        <dbReference type="Proteomes" id="UP000559256"/>
    </source>
</evidence>
<dbReference type="GO" id="GO:0016757">
    <property type="term" value="F:glycosyltransferase activity"/>
    <property type="evidence" value="ECO:0007669"/>
    <property type="project" value="InterPro"/>
</dbReference>
<comment type="caution">
    <text evidence="1">The sequence shown here is derived from an EMBL/GenBank/DDBJ whole genome shotgun (WGS) entry which is preliminary data.</text>
</comment>
<dbReference type="AlphaFoldDB" id="A0A8H5GL87"/>
<sequence>MIPLLRSDKLSPSGQRAVFSSLFTNSFTIGAAVLAHSIRRVGVNATLVLLHLDEGLSPKALCITQAAGWTNHPVSLLPPPHDGKGVDWRFVEAFTKLKIWSVGEELGIDSGVFLDADTLVLRDFDEFFSIQWEFGAVPDVYRDERKFASTFNTGVMAFRPSKHTLEDMKDKIETAVYPPNEGDQSFLNMYFGSKAVRLPYAYNANMAIKERSLEVWAELKDTMRILHYTAIKPFWDKSVPKHKLFTPEQVREINDVRAGKDGGIYREEVGWWRENFEDLMQEKGAAIRGCYS</sequence>
<accession>A0A8H5GL87</accession>
<dbReference type="Pfam" id="PF01501">
    <property type="entry name" value="Glyco_transf_8"/>
    <property type="match status" value="1"/>
</dbReference>